<dbReference type="AlphaFoldDB" id="A0A545TJE1"/>
<dbReference type="InterPro" id="IPR004358">
    <property type="entry name" value="Sig_transdc_His_kin-like_C"/>
</dbReference>
<feature type="signal peptide" evidence="6">
    <location>
        <begin position="1"/>
        <end position="38"/>
    </location>
</feature>
<dbReference type="InterPro" id="IPR005467">
    <property type="entry name" value="His_kinase_dom"/>
</dbReference>
<dbReference type="SUPFAM" id="SSF63829">
    <property type="entry name" value="Calcium-dependent phosphotriesterase"/>
    <property type="match status" value="2"/>
</dbReference>
<dbReference type="Gene3D" id="1.10.287.130">
    <property type="match status" value="1"/>
</dbReference>
<name>A0A545TJE1_9GAMM</name>
<evidence type="ECO:0000259" key="7">
    <source>
        <dbReference type="PROSITE" id="PS50109"/>
    </source>
</evidence>
<sequence length="1112" mass="124753">MNRRALVKSQNKIKTCFFSCIFNLSLLIAALMMFSVNGAGYAQDFLDQIWAPKFKLYTVDNGLSQSQAKVIIQDSEEYIWFLTPVGVDRFNGYEFENITFSKDWERKPDSSVVNIVLDNDNTVIAITDTGHVYKYSESKHQFVGLFKSDTQAKVNTALINDANEILLMTEQGIQARQLETGAILDEGFQALQTIRQVNHAQINKNILWMATSEGQLFSFHFATQRLVAHQLSQLNILQGENHLELTPYLDGVIAASRNGQFYALKHTQIRANRLPDFIGVEEQPKKIMSMVVDALQNLWISTRGQGIYRINLSNYNGRQYALQTNRQGTVSSNNLYDMFIDKQGGLWVGAANAVNYTNAEQVRFYGLGGTSAYHMPLTSTYVSAILEDSDGNLLVGSHDSGFSVLSAIDSHQNNTKSLAKSQRAKLPYQLEKYPKPKFITGIAQESNGNIWIGTREEFFIIDSLTRARVPIDAKWQEYSKNGVNALRFDGPHKLMVTGDNQLLYQHGDDELVALDIFSNPQPFQYFSVTGPFEEKYWLSSESKGFVFEFDVATQTITLLTPLTRTSVPPTGITATWIASDNTLWLGTDGDGVISFNLTTKETEWWDKTNGLPHNDIFGILGDGNDNVWIMGNKGLTRFDALTRVIQNYTVSDGLQSNEFNHQAMYRNQQGLLFFGGINGITIVNENTFSLNAHLPKTHIEAAYLVTNKGLQRLTTIDGIVQELDFTTDSLSFKIGAIDLLNPDRNTFSYRLVGKSDEWIELGRTRDITLLELPRGSYRLEVKSCNNEGVCNPEPATLRFEIPAAPWFSVWAYVLYSLALLSLFLVFIKRQKAKLEYEKMMTQKERVVADELRELNQLKDQFLSNTSHELRTPLNGIIGLSEVLMIEAENTGKKDTLESLEAINNCGKQLKLLVEDLLDFTQLQSDRLRLHMSRVNLLDIVEEITLLLKPQAESKGLELLVQIPNDDCLVKADPNRIRQVLYNLISNAIKFSHKGKVTVAVNQQDFIVTIAVSDEGIGIPENMHEKVFESFTQVDGSDTRAEGGVGLGLAISKNIVKLHGSQLSLSSQEGVGSVFQFELLCASLDEVASADVLNRNKNIANEKMANDTEINTI</sequence>
<evidence type="ECO:0000256" key="4">
    <source>
        <dbReference type="ARBA" id="ARBA00023012"/>
    </source>
</evidence>
<dbReference type="CDD" id="cd00082">
    <property type="entry name" value="HisKA"/>
    <property type="match status" value="1"/>
</dbReference>
<dbReference type="InterPro" id="IPR036097">
    <property type="entry name" value="HisK_dim/P_sf"/>
</dbReference>
<evidence type="ECO:0000313" key="8">
    <source>
        <dbReference type="EMBL" id="TQV77286.1"/>
    </source>
</evidence>
<dbReference type="InterPro" id="IPR011110">
    <property type="entry name" value="Reg_prop"/>
</dbReference>
<dbReference type="GO" id="GO:0000155">
    <property type="term" value="F:phosphorelay sensor kinase activity"/>
    <property type="evidence" value="ECO:0007669"/>
    <property type="project" value="InterPro"/>
</dbReference>
<dbReference type="PANTHER" id="PTHR43547">
    <property type="entry name" value="TWO-COMPONENT HISTIDINE KINASE"/>
    <property type="match status" value="1"/>
</dbReference>
<dbReference type="PRINTS" id="PR00344">
    <property type="entry name" value="BCTRLSENSOR"/>
</dbReference>
<keyword evidence="4" id="KW-0902">Two-component regulatory system</keyword>
<dbReference type="FunFam" id="3.30.565.10:FF:000010">
    <property type="entry name" value="Sensor histidine kinase RcsC"/>
    <property type="match status" value="1"/>
</dbReference>
<gene>
    <name evidence="8" type="ORF">FLL45_04895</name>
</gene>
<protein>
    <recommendedName>
        <fullName evidence="2">histidine kinase</fullName>
        <ecNumber evidence="2">2.7.13.3</ecNumber>
    </recommendedName>
</protein>
<reference evidence="8 9" key="1">
    <citation type="submission" date="2019-06" db="EMBL/GenBank/DDBJ databases">
        <title>Draft genome of Aliikangiella marina GYP-15.</title>
        <authorList>
            <person name="Wang G."/>
        </authorList>
    </citation>
    <scope>NUCLEOTIDE SEQUENCE [LARGE SCALE GENOMIC DNA]</scope>
    <source>
        <strain evidence="8 9">GYP-15</strain>
    </source>
</reference>
<evidence type="ECO:0000256" key="6">
    <source>
        <dbReference type="SAM" id="SignalP"/>
    </source>
</evidence>
<dbReference type="Pfam" id="PF00512">
    <property type="entry name" value="HisKA"/>
    <property type="match status" value="1"/>
</dbReference>
<dbReference type="Pfam" id="PF07494">
    <property type="entry name" value="Reg_prop"/>
    <property type="match status" value="2"/>
</dbReference>
<dbReference type="PANTHER" id="PTHR43547:SF2">
    <property type="entry name" value="HYBRID SIGNAL TRANSDUCTION HISTIDINE KINASE C"/>
    <property type="match status" value="1"/>
</dbReference>
<evidence type="ECO:0000256" key="5">
    <source>
        <dbReference type="SAM" id="Phobius"/>
    </source>
</evidence>
<dbReference type="InterPro" id="IPR036890">
    <property type="entry name" value="HATPase_C_sf"/>
</dbReference>
<dbReference type="EMBL" id="VIKR01000001">
    <property type="protein sequence ID" value="TQV77286.1"/>
    <property type="molecule type" value="Genomic_DNA"/>
</dbReference>
<dbReference type="SMART" id="SM00388">
    <property type="entry name" value="HisKA"/>
    <property type="match status" value="1"/>
</dbReference>
<dbReference type="PROSITE" id="PS50109">
    <property type="entry name" value="HIS_KIN"/>
    <property type="match status" value="1"/>
</dbReference>
<dbReference type="SMART" id="SM00387">
    <property type="entry name" value="HATPase_c"/>
    <property type="match status" value="1"/>
</dbReference>
<proteinExistence type="predicted"/>
<dbReference type="OrthoDB" id="6724607at2"/>
<accession>A0A545TJE1</accession>
<keyword evidence="5" id="KW-1133">Transmembrane helix</keyword>
<dbReference type="InterPro" id="IPR015943">
    <property type="entry name" value="WD40/YVTN_repeat-like_dom_sf"/>
</dbReference>
<dbReference type="SUPFAM" id="SSF47384">
    <property type="entry name" value="Homodimeric domain of signal transducing histidine kinase"/>
    <property type="match status" value="1"/>
</dbReference>
<feature type="transmembrane region" description="Helical" evidence="5">
    <location>
        <begin position="806"/>
        <end position="827"/>
    </location>
</feature>
<keyword evidence="9" id="KW-1185">Reference proteome</keyword>
<organism evidence="8 9">
    <name type="scientific">Aliikangiella marina</name>
    <dbReference type="NCBI Taxonomy" id="1712262"/>
    <lineage>
        <taxon>Bacteria</taxon>
        <taxon>Pseudomonadati</taxon>
        <taxon>Pseudomonadota</taxon>
        <taxon>Gammaproteobacteria</taxon>
        <taxon>Oceanospirillales</taxon>
        <taxon>Pleioneaceae</taxon>
        <taxon>Aliikangiella</taxon>
    </lineage>
</organism>
<evidence type="ECO:0000313" key="9">
    <source>
        <dbReference type="Proteomes" id="UP000317839"/>
    </source>
</evidence>
<comment type="caution">
    <text evidence="8">The sequence shown here is derived from an EMBL/GenBank/DDBJ whole genome shotgun (WGS) entry which is preliminary data.</text>
</comment>
<keyword evidence="5" id="KW-0472">Membrane</keyword>
<dbReference type="SUPFAM" id="SSF55874">
    <property type="entry name" value="ATPase domain of HSP90 chaperone/DNA topoisomerase II/histidine kinase"/>
    <property type="match status" value="1"/>
</dbReference>
<dbReference type="Gene3D" id="2.130.10.10">
    <property type="entry name" value="YVTN repeat-like/Quinoprotein amine dehydrogenase"/>
    <property type="match status" value="3"/>
</dbReference>
<dbReference type="Pfam" id="PF02518">
    <property type="entry name" value="HATPase_c"/>
    <property type="match status" value="1"/>
</dbReference>
<keyword evidence="6" id="KW-0732">Signal</keyword>
<feature type="chain" id="PRO_5022048306" description="histidine kinase" evidence="6">
    <location>
        <begin position="39"/>
        <end position="1112"/>
    </location>
</feature>
<keyword evidence="5" id="KW-0812">Transmembrane</keyword>
<dbReference type="Gene3D" id="3.30.565.10">
    <property type="entry name" value="Histidine kinase-like ATPase, C-terminal domain"/>
    <property type="match status" value="1"/>
</dbReference>
<dbReference type="InterPro" id="IPR011123">
    <property type="entry name" value="Y_Y_Y"/>
</dbReference>
<dbReference type="InterPro" id="IPR003594">
    <property type="entry name" value="HATPase_dom"/>
</dbReference>
<keyword evidence="3" id="KW-0597">Phosphoprotein</keyword>
<dbReference type="Gene3D" id="2.60.40.10">
    <property type="entry name" value="Immunoglobulins"/>
    <property type="match status" value="1"/>
</dbReference>
<dbReference type="Pfam" id="PF07495">
    <property type="entry name" value="Y_Y_Y"/>
    <property type="match status" value="1"/>
</dbReference>
<evidence type="ECO:0000256" key="1">
    <source>
        <dbReference type="ARBA" id="ARBA00000085"/>
    </source>
</evidence>
<evidence type="ECO:0000256" key="3">
    <source>
        <dbReference type="ARBA" id="ARBA00022553"/>
    </source>
</evidence>
<dbReference type="RefSeq" id="WP_142940859.1">
    <property type="nucleotide sequence ID" value="NZ_VIKR01000001.1"/>
</dbReference>
<dbReference type="InterPro" id="IPR003661">
    <property type="entry name" value="HisK_dim/P_dom"/>
</dbReference>
<dbReference type="EC" id="2.7.13.3" evidence="2"/>
<dbReference type="CDD" id="cd16922">
    <property type="entry name" value="HATPase_EvgS-ArcB-TorS-like"/>
    <property type="match status" value="1"/>
</dbReference>
<feature type="domain" description="Histidine kinase" evidence="7">
    <location>
        <begin position="864"/>
        <end position="1082"/>
    </location>
</feature>
<dbReference type="Proteomes" id="UP000317839">
    <property type="component" value="Unassembled WGS sequence"/>
</dbReference>
<evidence type="ECO:0000256" key="2">
    <source>
        <dbReference type="ARBA" id="ARBA00012438"/>
    </source>
</evidence>
<dbReference type="InterPro" id="IPR013783">
    <property type="entry name" value="Ig-like_fold"/>
</dbReference>
<comment type="catalytic activity">
    <reaction evidence="1">
        <text>ATP + protein L-histidine = ADP + protein N-phospho-L-histidine.</text>
        <dbReference type="EC" id="2.7.13.3"/>
    </reaction>
</comment>